<comment type="caution">
    <text evidence="4">The sequence shown here is derived from an EMBL/GenBank/DDBJ whole genome shotgun (WGS) entry which is preliminary data.</text>
</comment>
<evidence type="ECO:0000313" key="4">
    <source>
        <dbReference type="EMBL" id="KAJ0398488.1"/>
    </source>
</evidence>
<dbReference type="EMBL" id="JAKCXM010000214">
    <property type="protein sequence ID" value="KAJ0398488.1"/>
    <property type="molecule type" value="Genomic_DNA"/>
</dbReference>
<dbReference type="Proteomes" id="UP001209570">
    <property type="component" value="Unassembled WGS sequence"/>
</dbReference>
<dbReference type="InterPro" id="IPR025662">
    <property type="entry name" value="Sigma_54_int_dom_ATP-bd_1"/>
</dbReference>
<dbReference type="SUPFAM" id="SSF52540">
    <property type="entry name" value="P-loop containing nucleoside triphosphate hydrolases"/>
    <property type="match status" value="1"/>
</dbReference>
<proteinExistence type="predicted"/>
<dbReference type="Gene3D" id="3.40.50.300">
    <property type="entry name" value="P-loop containing nucleotide triphosphate hydrolases"/>
    <property type="match status" value="1"/>
</dbReference>
<sequence>METESARVLVVGDSGVGKTALLRAICRDAMSERDAARPHRWTIGCDVHVLVSAVALTLALAAASPCLERQLSDMRRPQLHRNAYIEFVDVGGHPKYDISRAMFYHDIHGLVLVHDLSNSRSHDHLRHWMTEISETQRTKGGVVAASASGGADSLASLPRLVIGNKRDLVSSHTKRAALPHELRGVESMEASAEPFSLDATALSSFLDRVVGFASAPYSQSTGFRDDATTAVDFFHPHADGLRQTKSKPPSSSPTAPAPRAAGWWR</sequence>
<accession>A0AAD5LHD3</accession>
<dbReference type="GO" id="GO:0005525">
    <property type="term" value="F:GTP binding"/>
    <property type="evidence" value="ECO:0007669"/>
    <property type="project" value="UniProtKB-KW"/>
</dbReference>
<dbReference type="GO" id="GO:0003924">
    <property type="term" value="F:GTPase activity"/>
    <property type="evidence" value="ECO:0007669"/>
    <property type="project" value="InterPro"/>
</dbReference>
<dbReference type="AlphaFoldDB" id="A0AAD5LHD3"/>
<feature type="compositionally biased region" description="Low complexity" evidence="3">
    <location>
        <begin position="246"/>
        <end position="258"/>
    </location>
</feature>
<gene>
    <name evidence="4" type="ORF">P43SY_006646</name>
</gene>
<keyword evidence="1" id="KW-0547">Nucleotide-binding</keyword>
<dbReference type="InterPro" id="IPR027417">
    <property type="entry name" value="P-loop_NTPase"/>
</dbReference>
<keyword evidence="5" id="KW-1185">Reference proteome</keyword>
<evidence type="ECO:0000256" key="3">
    <source>
        <dbReference type="SAM" id="MobiDB-lite"/>
    </source>
</evidence>
<dbReference type="SMART" id="SM00175">
    <property type="entry name" value="RAB"/>
    <property type="match status" value="1"/>
</dbReference>
<dbReference type="PROSITE" id="PS51419">
    <property type="entry name" value="RAB"/>
    <property type="match status" value="1"/>
</dbReference>
<keyword evidence="2" id="KW-0342">GTP-binding</keyword>
<dbReference type="PANTHER" id="PTHR24073">
    <property type="entry name" value="DRAB5-RELATED"/>
    <property type="match status" value="1"/>
</dbReference>
<dbReference type="PROSITE" id="PS00675">
    <property type="entry name" value="SIGMA54_INTERACT_1"/>
    <property type="match status" value="1"/>
</dbReference>
<feature type="region of interest" description="Disordered" evidence="3">
    <location>
        <begin position="239"/>
        <end position="265"/>
    </location>
</feature>
<protein>
    <submittedName>
        <fullName evidence="4">Uncharacterized protein</fullName>
    </submittedName>
</protein>
<evidence type="ECO:0000313" key="5">
    <source>
        <dbReference type="Proteomes" id="UP001209570"/>
    </source>
</evidence>
<reference evidence="4" key="1">
    <citation type="submission" date="2021-12" db="EMBL/GenBank/DDBJ databases">
        <title>Prjna785345.</title>
        <authorList>
            <person name="Rujirawat T."/>
            <person name="Krajaejun T."/>
        </authorList>
    </citation>
    <scope>NUCLEOTIDE SEQUENCE</scope>
    <source>
        <strain evidence="4">Pi057C3</strain>
    </source>
</reference>
<organism evidence="4 5">
    <name type="scientific">Pythium insidiosum</name>
    <name type="common">Pythiosis disease agent</name>
    <dbReference type="NCBI Taxonomy" id="114742"/>
    <lineage>
        <taxon>Eukaryota</taxon>
        <taxon>Sar</taxon>
        <taxon>Stramenopiles</taxon>
        <taxon>Oomycota</taxon>
        <taxon>Peronosporomycetes</taxon>
        <taxon>Pythiales</taxon>
        <taxon>Pythiaceae</taxon>
        <taxon>Pythium</taxon>
    </lineage>
</organism>
<dbReference type="Pfam" id="PF00071">
    <property type="entry name" value="Ras"/>
    <property type="match status" value="1"/>
</dbReference>
<dbReference type="InterPro" id="IPR001806">
    <property type="entry name" value="Small_GTPase"/>
</dbReference>
<evidence type="ECO:0000256" key="2">
    <source>
        <dbReference type="ARBA" id="ARBA00023134"/>
    </source>
</evidence>
<evidence type="ECO:0000256" key="1">
    <source>
        <dbReference type="ARBA" id="ARBA00022741"/>
    </source>
</evidence>
<name>A0AAD5LHD3_PYTIN</name>